<dbReference type="PRINTS" id="PR00599">
    <property type="entry name" value="MAPEPTIDASE"/>
</dbReference>
<evidence type="ECO:0000313" key="8">
    <source>
        <dbReference type="EMBL" id="KKS43334.1"/>
    </source>
</evidence>
<proteinExistence type="inferred from homology"/>
<evidence type="ECO:0000313" key="9">
    <source>
        <dbReference type="Proteomes" id="UP000033854"/>
    </source>
</evidence>
<dbReference type="InterPro" id="IPR000994">
    <property type="entry name" value="Pept_M24"/>
</dbReference>
<comment type="similarity">
    <text evidence="6">Belongs to the peptidase M24A family.</text>
</comment>
<evidence type="ECO:0000259" key="7">
    <source>
        <dbReference type="Pfam" id="PF00557"/>
    </source>
</evidence>
<comment type="cofactor">
    <cofactor evidence="6">
        <name>Co(2+)</name>
        <dbReference type="ChEBI" id="CHEBI:48828"/>
    </cofactor>
    <cofactor evidence="6">
        <name>Zn(2+)</name>
        <dbReference type="ChEBI" id="CHEBI:29105"/>
    </cofactor>
    <cofactor evidence="6">
        <name>Mn(2+)</name>
        <dbReference type="ChEBI" id="CHEBI:29035"/>
    </cofactor>
    <cofactor evidence="6">
        <name>Fe(2+)</name>
        <dbReference type="ChEBI" id="CHEBI:29033"/>
    </cofactor>
    <text evidence="6">Binds 2 divalent metal cations per subunit. Has a high-affinity and a low affinity metal-binding site. The true nature of the physiological cofactor is under debate. The enzyme is active with cobalt, zinc, manganese or divalent iron ions.</text>
</comment>
<evidence type="ECO:0000256" key="5">
    <source>
        <dbReference type="ARBA" id="ARBA00022801"/>
    </source>
</evidence>
<dbReference type="GO" id="GO:0004239">
    <property type="term" value="F:initiator methionyl aminopeptidase activity"/>
    <property type="evidence" value="ECO:0007669"/>
    <property type="project" value="UniProtKB-EC"/>
</dbReference>
<dbReference type="Gene3D" id="3.90.230.10">
    <property type="entry name" value="Creatinase/methionine aminopeptidase superfamily"/>
    <property type="match status" value="1"/>
</dbReference>
<name>A0A0G0Z3J6_9BACT</name>
<dbReference type="PANTHER" id="PTHR43330">
    <property type="entry name" value="METHIONINE AMINOPEPTIDASE"/>
    <property type="match status" value="1"/>
</dbReference>
<protein>
    <recommendedName>
        <fullName evidence="6">Methionine aminopeptidase</fullName>
        <ecNumber evidence="6">3.4.11.18</ecNumber>
    </recommendedName>
</protein>
<evidence type="ECO:0000256" key="2">
    <source>
        <dbReference type="ARBA" id="ARBA00022438"/>
    </source>
</evidence>
<gene>
    <name evidence="8" type="ORF">UV06_C0001G0068</name>
</gene>
<evidence type="ECO:0000256" key="4">
    <source>
        <dbReference type="ARBA" id="ARBA00022723"/>
    </source>
</evidence>
<dbReference type="InterPro" id="IPR001714">
    <property type="entry name" value="Pept_M24_MAP"/>
</dbReference>
<dbReference type="InterPro" id="IPR036005">
    <property type="entry name" value="Creatinase/aminopeptidase-like"/>
</dbReference>
<evidence type="ECO:0000256" key="6">
    <source>
        <dbReference type="RuleBase" id="RU003653"/>
    </source>
</evidence>
<dbReference type="Proteomes" id="UP000033854">
    <property type="component" value="Unassembled WGS sequence"/>
</dbReference>
<comment type="function">
    <text evidence="1">Removes the N-terminal methionine from nascent proteins. The N-terminal methionine is often cleaved when the second residue in the primary sequence is small and uncharged (Met-Ala-, Cys, Gly, Pro, Ser, Thr, or Val). Requires deformylation of the N(alpha)-formylated initiator methionine before it can be hydrolyzed.</text>
</comment>
<organism evidence="8 9">
    <name type="scientific">Candidatus Collierbacteria bacterium GW2011_GWA2_42_17</name>
    <dbReference type="NCBI Taxonomy" id="1618378"/>
    <lineage>
        <taxon>Bacteria</taxon>
        <taxon>Candidatus Collieribacteriota</taxon>
    </lineage>
</organism>
<dbReference type="InterPro" id="IPR002467">
    <property type="entry name" value="Pept_M24A_MAP1"/>
</dbReference>
<keyword evidence="2 6" id="KW-0031">Aminopeptidase</keyword>
<reference evidence="8 9" key="1">
    <citation type="journal article" date="2015" name="Nature">
        <title>rRNA introns, odd ribosomes, and small enigmatic genomes across a large radiation of phyla.</title>
        <authorList>
            <person name="Brown C.T."/>
            <person name="Hug L.A."/>
            <person name="Thomas B.C."/>
            <person name="Sharon I."/>
            <person name="Castelle C.J."/>
            <person name="Singh A."/>
            <person name="Wilkins M.J."/>
            <person name="Williams K.H."/>
            <person name="Banfield J.F."/>
        </authorList>
    </citation>
    <scope>NUCLEOTIDE SEQUENCE [LARGE SCALE GENOMIC DNA]</scope>
</reference>
<dbReference type="Pfam" id="PF00557">
    <property type="entry name" value="Peptidase_M24"/>
    <property type="match status" value="1"/>
</dbReference>
<comment type="catalytic activity">
    <reaction evidence="6">
        <text>Release of N-terminal amino acids, preferentially methionine, from peptides and arylamides.</text>
        <dbReference type="EC" id="3.4.11.18"/>
    </reaction>
</comment>
<keyword evidence="5" id="KW-0378">Hydrolase</keyword>
<accession>A0A0G0Z3J6</accession>
<evidence type="ECO:0000256" key="1">
    <source>
        <dbReference type="ARBA" id="ARBA00002521"/>
    </source>
</evidence>
<keyword evidence="3 6" id="KW-0645">Protease</keyword>
<sequence length="248" mass="27351">MTKLEIMTEGGARLGWIKGQLMKSIKAGVTPLEIEALADKLIKEGGDKASFKMEPGYRHATCININEGMVHGIPNSIPFKPGDVVKIDMGLFHHGYHLDTAVTVQVPPYDEKISRFLETGQKALQASIDIALPGNSVFDIGQTMQQIIEGAGFNVVRDLTGHGIGRKLHMDPYIPCFADSHNKKDILQQDQTIAIEAMYTLGDWHLVEDPDGWTLSTQDHSTTGYFEETVYLTSDGPIVLTKLKDTLD</sequence>
<dbReference type="EC" id="3.4.11.18" evidence="6"/>
<dbReference type="GO" id="GO:0005829">
    <property type="term" value="C:cytosol"/>
    <property type="evidence" value="ECO:0007669"/>
    <property type="project" value="TreeGrafter"/>
</dbReference>
<dbReference type="PANTHER" id="PTHR43330:SF27">
    <property type="entry name" value="METHIONINE AMINOPEPTIDASE"/>
    <property type="match status" value="1"/>
</dbReference>
<dbReference type="AlphaFoldDB" id="A0A0G0Z3J6"/>
<evidence type="ECO:0000256" key="3">
    <source>
        <dbReference type="ARBA" id="ARBA00022670"/>
    </source>
</evidence>
<dbReference type="SUPFAM" id="SSF55920">
    <property type="entry name" value="Creatinase/aminopeptidase"/>
    <property type="match status" value="1"/>
</dbReference>
<dbReference type="GO" id="GO:0070006">
    <property type="term" value="F:metalloaminopeptidase activity"/>
    <property type="evidence" value="ECO:0007669"/>
    <property type="project" value="InterPro"/>
</dbReference>
<dbReference type="NCBIfam" id="TIGR00500">
    <property type="entry name" value="met_pdase_I"/>
    <property type="match status" value="1"/>
</dbReference>
<dbReference type="GO" id="GO:0046872">
    <property type="term" value="F:metal ion binding"/>
    <property type="evidence" value="ECO:0007669"/>
    <property type="project" value="UniProtKB-KW"/>
</dbReference>
<comment type="caution">
    <text evidence="8">The sequence shown here is derived from an EMBL/GenBank/DDBJ whole genome shotgun (WGS) entry which is preliminary data.</text>
</comment>
<keyword evidence="4 6" id="KW-0479">Metal-binding</keyword>
<dbReference type="GO" id="GO:0006508">
    <property type="term" value="P:proteolysis"/>
    <property type="evidence" value="ECO:0007669"/>
    <property type="project" value="UniProtKB-KW"/>
</dbReference>
<dbReference type="EMBL" id="LCDA01000001">
    <property type="protein sequence ID" value="KKS43334.1"/>
    <property type="molecule type" value="Genomic_DNA"/>
</dbReference>
<feature type="domain" description="Peptidase M24" evidence="7">
    <location>
        <begin position="20"/>
        <end position="232"/>
    </location>
</feature>